<dbReference type="Pfam" id="PF18934">
    <property type="entry name" value="DUF5682"/>
    <property type="match status" value="1"/>
</dbReference>
<name>A0A512ANM1_9SPHN</name>
<evidence type="ECO:0000313" key="1">
    <source>
        <dbReference type="EMBL" id="GEO01313.1"/>
    </source>
</evidence>
<reference evidence="1 2" key="1">
    <citation type="submission" date="2019-07" db="EMBL/GenBank/DDBJ databases">
        <title>Whole genome shotgun sequence of Novosphingobium sediminis NBRC 106119.</title>
        <authorList>
            <person name="Hosoyama A."/>
            <person name="Uohara A."/>
            <person name="Ohji S."/>
            <person name="Ichikawa N."/>
        </authorList>
    </citation>
    <scope>NUCLEOTIDE SEQUENCE [LARGE SCALE GENOMIC DNA]</scope>
    <source>
        <strain evidence="1 2">NBRC 106119</strain>
    </source>
</reference>
<dbReference type="InterPro" id="IPR043737">
    <property type="entry name" value="DUF5682"/>
</dbReference>
<keyword evidence="2" id="KW-1185">Reference proteome</keyword>
<organism evidence="1 2">
    <name type="scientific">Novosphingobium sediminis</name>
    <dbReference type="NCBI Taxonomy" id="707214"/>
    <lineage>
        <taxon>Bacteria</taxon>
        <taxon>Pseudomonadati</taxon>
        <taxon>Pseudomonadota</taxon>
        <taxon>Alphaproteobacteria</taxon>
        <taxon>Sphingomonadales</taxon>
        <taxon>Sphingomonadaceae</taxon>
        <taxon>Novosphingobium</taxon>
    </lineage>
</organism>
<dbReference type="EMBL" id="BJYR01000021">
    <property type="protein sequence ID" value="GEO01313.1"/>
    <property type="molecule type" value="Genomic_DNA"/>
</dbReference>
<sequence length="789" mass="84282">MTPQVDAPPLRDSARDLWIVPIRHHSPACASQLERLLAEVAPAAILIEGPLDFEPLIEQVCDPRTRAPVAIVVLRDVEKGGGTRRVVSYFPFCNHSPELIALQTAKARGIQARFIDLPSTDAAMVSGDEDAGDRSLVGDETPFDVGDYVTALARELGCRDGNEVWDQLFEARIAEPDWARFFADVGQYCACIRGAVSAETMGRDGTLAREAQMRALIARHRAAIEGPIVVLVGGFHAAALIDPAHGKVVEPKAGAGAGRSYLVRYGMRQLDALAGYGAGLALPGFYERLWQARESGGASLALDLITGFAAHLRGTDMAAPSLPVVLNAVEQAERLAALRGRPFPARDDIVDAVRSSFIKDEIPLGDVPLLAELRTWLTGSAIGDVPPSAGSPPLVEAVREKARGLGFTVADGERRTRELDIYRKPRHREASRLCHALALIGSGFAQRTAGPDFRNDAGLDRLHEIWSVCWSPQVETRLIELSEVADTLMDALAAVLAEKLAGLAELGRGHSALAAIDLYAAACRAGLGEAAEAVLDAVERHVLDDPELASLVAALTDLVLLRRSRDMLDIADTVTLDRIMAATWRRILTLLPELAWSGEDQLRPAIAALADLRGLMELARSSAAPLDLGLFDEALARLGEAELDPMLAGAVTAFAITGGQIAPAALGQRLRGELASGYVDPADRLAFLGGVIAIARELLWTTPVIITALNDVVAGASEEDFVALLPHLRLALMPLDPRETDRLASEVADLIGADPNRLATLLEIPEADLAANLALDRELQAILALDGLA</sequence>
<gene>
    <name evidence="1" type="ORF">NSE01_31450</name>
</gene>
<proteinExistence type="predicted"/>
<evidence type="ECO:0000313" key="2">
    <source>
        <dbReference type="Proteomes" id="UP000321464"/>
    </source>
</evidence>
<dbReference type="Proteomes" id="UP000321464">
    <property type="component" value="Unassembled WGS sequence"/>
</dbReference>
<protein>
    <submittedName>
        <fullName evidence="1">Uncharacterized protein</fullName>
    </submittedName>
</protein>
<comment type="caution">
    <text evidence="1">The sequence shown here is derived from an EMBL/GenBank/DDBJ whole genome shotgun (WGS) entry which is preliminary data.</text>
</comment>
<accession>A0A512ANM1</accession>
<dbReference type="AlphaFoldDB" id="A0A512ANM1"/>